<dbReference type="GO" id="GO:0008168">
    <property type="term" value="F:methyltransferase activity"/>
    <property type="evidence" value="ECO:0007669"/>
    <property type="project" value="UniProtKB-KW"/>
</dbReference>
<protein>
    <submittedName>
        <fullName evidence="1">Class I SAM-dependent methyltransferase</fullName>
    </submittedName>
</protein>
<dbReference type="Proteomes" id="UP000784880">
    <property type="component" value="Unassembled WGS sequence"/>
</dbReference>
<dbReference type="Pfam" id="PF04445">
    <property type="entry name" value="SAM_MT"/>
    <property type="match status" value="1"/>
</dbReference>
<dbReference type="PANTHER" id="PTHR36112:SF1">
    <property type="entry name" value="RIBOSOMAL RNA SMALL SUBUNIT METHYLTRANSFERASE J"/>
    <property type="match status" value="1"/>
</dbReference>
<dbReference type="EMBL" id="JAHQCS010000178">
    <property type="protein sequence ID" value="MBU9714467.1"/>
    <property type="molecule type" value="Genomic_DNA"/>
</dbReference>
<gene>
    <name evidence="1" type="ORF">KS419_22250</name>
</gene>
<dbReference type="GO" id="GO:0032259">
    <property type="term" value="P:methylation"/>
    <property type="evidence" value="ECO:0007669"/>
    <property type="project" value="UniProtKB-KW"/>
</dbReference>
<dbReference type="InterPro" id="IPR007536">
    <property type="entry name" value="16SrRNA_methylTrfase_J"/>
</dbReference>
<evidence type="ECO:0000313" key="2">
    <source>
        <dbReference type="Proteomes" id="UP000784880"/>
    </source>
</evidence>
<dbReference type="RefSeq" id="WP_217069060.1">
    <property type="nucleotide sequence ID" value="NZ_JAHQCS010000178.1"/>
</dbReference>
<organism evidence="1 2">
    <name type="scientific">Evansella tamaricis</name>
    <dbReference type="NCBI Taxonomy" id="2069301"/>
    <lineage>
        <taxon>Bacteria</taxon>
        <taxon>Bacillati</taxon>
        <taxon>Bacillota</taxon>
        <taxon>Bacilli</taxon>
        <taxon>Bacillales</taxon>
        <taxon>Bacillaceae</taxon>
        <taxon>Evansella</taxon>
    </lineage>
</organism>
<keyword evidence="1" id="KW-0808">Transferase</keyword>
<comment type="caution">
    <text evidence="1">The sequence shown here is derived from an EMBL/GenBank/DDBJ whole genome shotgun (WGS) entry which is preliminary data.</text>
</comment>
<dbReference type="PANTHER" id="PTHR36112">
    <property type="entry name" value="RIBOSOMAL RNA SMALL SUBUNIT METHYLTRANSFERASE J"/>
    <property type="match status" value="1"/>
</dbReference>
<evidence type="ECO:0000313" key="1">
    <source>
        <dbReference type="EMBL" id="MBU9714467.1"/>
    </source>
</evidence>
<reference evidence="1 2" key="1">
    <citation type="submission" date="2021-06" db="EMBL/GenBank/DDBJ databases">
        <title>Bacillus sp. RD4P76, an endophyte from a halophyte.</title>
        <authorList>
            <person name="Sun J.-Q."/>
        </authorList>
    </citation>
    <scope>NUCLEOTIDE SEQUENCE [LARGE SCALE GENOMIC DNA]</scope>
    <source>
        <strain evidence="1 2">CGMCC 1.15917</strain>
    </source>
</reference>
<sequence length="262" mass="29575">MEGVIVTTSGRPSQRILERALAISKQLQVPFIQRKKRSVPTMKTIYHSNVLVVEEDRLTFHSRGEQKPFFFHPNAAMFRAKHWLKTREDPMVHACGLTKGDRIFDATLGLGSDAILASLAVGQSGRVIGAEKSKIISFIVGTGLKEYVSYVPKVDEALRRIEVLSVNHLDWLVNAPDHSVDVVYFDPMFEESVTGSDGFEPIRIHTAMETISEQAVLEAKRVARKRVVLKDHFRSTRFQTLGFHVDVRLSATFHYGTIELED</sequence>
<proteinExistence type="predicted"/>
<accession>A0ABS6JLB3</accession>
<keyword evidence="1" id="KW-0489">Methyltransferase</keyword>
<name>A0ABS6JLB3_9BACI</name>
<keyword evidence="2" id="KW-1185">Reference proteome</keyword>